<comment type="catalytic activity">
    <reaction evidence="15 21">
        <text>3-O-(beta-D-galactosyl-(1-&gt;3)-beta-D-galactosyl-(1-&gt;4)-beta-D-xylosyl)-L-seryl-[protein] + UDP-alpha-D-glucuronate = 3-O-(beta-D-GlcA-(1-&gt;3)-beta-D-Gal-(1-&gt;3)-beta-D-Gal-(1-&gt;4)-beta-D-Xyl)-L-seryl-[protein] + UDP + H(+)</text>
        <dbReference type="Rhea" id="RHEA:24168"/>
        <dbReference type="Rhea" id="RHEA-COMP:12571"/>
        <dbReference type="Rhea" id="RHEA-COMP:12573"/>
        <dbReference type="ChEBI" id="CHEBI:15378"/>
        <dbReference type="ChEBI" id="CHEBI:58052"/>
        <dbReference type="ChEBI" id="CHEBI:58223"/>
        <dbReference type="ChEBI" id="CHEBI:132090"/>
        <dbReference type="ChEBI" id="CHEBI:132093"/>
        <dbReference type="EC" id="2.4.1.135"/>
    </reaction>
</comment>
<evidence type="ECO:0000256" key="6">
    <source>
        <dbReference type="ARBA" id="ARBA00022679"/>
    </source>
</evidence>
<feature type="binding site" evidence="17">
    <location>
        <begin position="67"/>
        <end position="69"/>
    </location>
    <ligand>
        <name>UDP-alpha-D-glucuronate</name>
        <dbReference type="ChEBI" id="CHEBI:58052"/>
    </ligand>
</feature>
<comment type="subcellular location">
    <subcellularLocation>
        <location evidence="2 21">Golgi apparatus membrane</location>
        <topology evidence="2 21">Single-pass type II membrane protein</topology>
    </subcellularLocation>
</comment>
<reference evidence="22" key="1">
    <citation type="journal article" date="2024" name="Gigascience">
        <title>Chromosome-level genome of the poultry shaft louse Menopon gallinae provides insight into the host-switching and adaptive evolution of parasitic lice.</title>
        <authorList>
            <person name="Xu Y."/>
            <person name="Ma L."/>
            <person name="Liu S."/>
            <person name="Liang Y."/>
            <person name="Liu Q."/>
            <person name="He Z."/>
            <person name="Tian L."/>
            <person name="Duan Y."/>
            <person name="Cai W."/>
            <person name="Li H."/>
            <person name="Song F."/>
        </authorList>
    </citation>
    <scope>NUCLEOTIDE SEQUENCE</scope>
    <source>
        <strain evidence="22">Cailab_2023a</strain>
    </source>
</reference>
<dbReference type="EC" id="2.4.1.135" evidence="5 21"/>
<keyword evidence="10 21" id="KW-1133">Transmembrane helix</keyword>
<dbReference type="CDD" id="cd00218">
    <property type="entry name" value="GlcAT-I"/>
    <property type="match status" value="1"/>
</dbReference>
<keyword evidence="8 18" id="KW-0479">Metal-binding</keyword>
<dbReference type="GO" id="GO:0015018">
    <property type="term" value="F:galactosylgalactosylxylosylprotein 3-beta-glucuronosyltransferase activity"/>
    <property type="evidence" value="ECO:0007669"/>
    <property type="project" value="UniProtKB-UniRule"/>
</dbReference>
<evidence type="ECO:0000256" key="11">
    <source>
        <dbReference type="ARBA" id="ARBA00023034"/>
    </source>
</evidence>
<proteinExistence type="inferred from homology"/>
<evidence type="ECO:0000256" key="18">
    <source>
        <dbReference type="PIRSR" id="PIRSR605027-3"/>
    </source>
</evidence>
<comment type="caution">
    <text evidence="22">The sequence shown here is derived from an EMBL/GenBank/DDBJ whole genome shotgun (WGS) entry which is preliminary data.</text>
</comment>
<feature type="site" description="Interaction with galactose moiety of substrate glycoprotein" evidence="19">
    <location>
        <position position="202"/>
    </location>
</feature>
<dbReference type="Gene3D" id="3.90.550.10">
    <property type="entry name" value="Spore Coat Polysaccharide Biosynthesis Protein SpsA, Chain A"/>
    <property type="match status" value="1"/>
</dbReference>
<evidence type="ECO:0000313" key="22">
    <source>
        <dbReference type="EMBL" id="KAL0266812.1"/>
    </source>
</evidence>
<evidence type="ECO:0000256" key="5">
    <source>
        <dbReference type="ARBA" id="ARBA00012641"/>
    </source>
</evidence>
<evidence type="ECO:0000256" key="15">
    <source>
        <dbReference type="ARBA" id="ARBA00047979"/>
    </source>
</evidence>
<organism evidence="22">
    <name type="scientific">Menopon gallinae</name>
    <name type="common">poultry shaft louse</name>
    <dbReference type="NCBI Taxonomy" id="328185"/>
    <lineage>
        <taxon>Eukaryota</taxon>
        <taxon>Metazoa</taxon>
        <taxon>Ecdysozoa</taxon>
        <taxon>Arthropoda</taxon>
        <taxon>Hexapoda</taxon>
        <taxon>Insecta</taxon>
        <taxon>Pterygota</taxon>
        <taxon>Neoptera</taxon>
        <taxon>Paraneoptera</taxon>
        <taxon>Psocodea</taxon>
        <taxon>Troctomorpha</taxon>
        <taxon>Phthiraptera</taxon>
        <taxon>Amblycera</taxon>
        <taxon>Menoponidae</taxon>
        <taxon>Menopon</taxon>
    </lineage>
</organism>
<dbReference type="GO" id="GO:0050650">
    <property type="term" value="P:chondroitin sulfate proteoglycan biosynthetic process"/>
    <property type="evidence" value="ECO:0007669"/>
    <property type="project" value="TreeGrafter"/>
</dbReference>
<evidence type="ECO:0000256" key="8">
    <source>
        <dbReference type="ARBA" id="ARBA00022723"/>
    </source>
</evidence>
<keyword evidence="9 21" id="KW-0735">Signal-anchor</keyword>
<evidence type="ECO:0000256" key="20">
    <source>
        <dbReference type="PIRSR" id="PIRSR605027-6"/>
    </source>
</evidence>
<keyword evidence="12 21" id="KW-0472">Membrane</keyword>
<dbReference type="InterPro" id="IPR029044">
    <property type="entry name" value="Nucleotide-diphossugar_trans"/>
</dbReference>
<evidence type="ECO:0000256" key="9">
    <source>
        <dbReference type="ARBA" id="ARBA00022968"/>
    </source>
</evidence>
<evidence type="ECO:0000256" key="7">
    <source>
        <dbReference type="ARBA" id="ARBA00022692"/>
    </source>
</evidence>
<evidence type="ECO:0000256" key="19">
    <source>
        <dbReference type="PIRSR" id="PIRSR605027-4"/>
    </source>
</evidence>
<dbReference type="GO" id="GO:0000139">
    <property type="term" value="C:Golgi membrane"/>
    <property type="evidence" value="ECO:0007669"/>
    <property type="project" value="UniProtKB-SubCell"/>
</dbReference>
<evidence type="ECO:0000256" key="4">
    <source>
        <dbReference type="ARBA" id="ARBA00007706"/>
    </source>
</evidence>
<dbReference type="SUPFAM" id="SSF53448">
    <property type="entry name" value="Nucleotide-diphospho-sugar transferases"/>
    <property type="match status" value="1"/>
</dbReference>
<feature type="active site" description="Proton donor/acceptor" evidence="16">
    <location>
        <position position="256"/>
    </location>
</feature>
<dbReference type="InterPro" id="IPR005027">
    <property type="entry name" value="Glyco_trans_43"/>
</dbReference>
<dbReference type="EMBL" id="JARGDH010000005">
    <property type="protein sequence ID" value="KAL0266812.1"/>
    <property type="molecule type" value="Genomic_DNA"/>
</dbReference>
<keyword evidence="7 21" id="KW-0812">Transmembrane</keyword>
<feature type="binding site" evidence="17">
    <location>
        <position position="141"/>
    </location>
    <ligand>
        <name>UDP-alpha-D-glucuronate</name>
        <dbReference type="ChEBI" id="CHEBI:58052"/>
    </ligand>
</feature>
<gene>
    <name evidence="22" type="ORF">PYX00_009256</name>
</gene>
<dbReference type="GO" id="GO:0005975">
    <property type="term" value="P:carbohydrate metabolic process"/>
    <property type="evidence" value="ECO:0007669"/>
    <property type="project" value="TreeGrafter"/>
</dbReference>
<keyword evidence="6 21" id="KW-0808">Transferase</keyword>
<comment type="similarity">
    <text evidence="4 21">Belongs to the glycosyltransferase 43 family.</text>
</comment>
<sequence length="311" mass="35528">MTGEMSNGKNESCSKIKLKKLCMALLVVSFTLTIFFLSNVSQTEELLDPPQAHIPITKETYIFVITPTYARPVQKAELTRLSHTLRLVPHVHWIIVEDAKEPTALVTNLLKNTGLPYTQLVQPTPASWKLKNNEGRWTKPRGVLQRNIALKWIRENLKHHTKGVIYFADDDNTYSLELFEQMRKTKKVSIWPVGLVGGLLVERPIVENGKVVGFNSAWRPERRFPIDMAGFAVSLKHFLSKPEAKFSIKSEGGFQETDFLSLLTTREELEPMADNCTKVLVWHTRSEKPTLVYEDERRRKGLEPSNASMEV</sequence>
<comment type="cofactor">
    <cofactor evidence="1 18 21">
        <name>Mn(2+)</name>
        <dbReference type="ChEBI" id="CHEBI:29035"/>
    </cofactor>
</comment>
<dbReference type="Pfam" id="PF03360">
    <property type="entry name" value="Glyco_transf_43"/>
    <property type="match status" value="1"/>
</dbReference>
<dbReference type="PANTHER" id="PTHR10896:SF65">
    <property type="entry name" value="GALACTOSYLGALACTOSYLXYLOSYLPROTEIN 3-BETA-GLUCURONOSYLTRANSFERASE 3"/>
    <property type="match status" value="1"/>
</dbReference>
<evidence type="ECO:0000256" key="16">
    <source>
        <dbReference type="PIRSR" id="PIRSR605027-1"/>
    </source>
</evidence>
<evidence type="ECO:0000256" key="2">
    <source>
        <dbReference type="ARBA" id="ARBA00004323"/>
    </source>
</evidence>
<keyword evidence="13 20" id="KW-0325">Glycoprotein</keyword>
<feature type="binding site" evidence="17">
    <location>
        <begin position="283"/>
        <end position="285"/>
    </location>
    <ligand>
        <name>UDP-alpha-D-glucuronate</name>
        <dbReference type="ChEBI" id="CHEBI:58052"/>
    </ligand>
</feature>
<feature type="binding site" evidence="17">
    <location>
        <position position="98"/>
    </location>
    <ligand>
        <name>UDP-alpha-D-glucuronate</name>
        <dbReference type="ChEBI" id="CHEBI:58052"/>
    </ligand>
</feature>
<keyword evidence="11 21" id="KW-0333">Golgi apparatus</keyword>
<comment type="pathway">
    <text evidence="3 21">Protein modification; protein glycosylation.</text>
</comment>
<feature type="binding site" evidence="18">
    <location>
        <position position="171"/>
    </location>
    <ligand>
        <name>Mn(2+)</name>
        <dbReference type="ChEBI" id="CHEBI:29035"/>
    </ligand>
</feature>
<keyword evidence="14 18" id="KW-0464">Manganese</keyword>
<dbReference type="PANTHER" id="PTHR10896">
    <property type="entry name" value="GALACTOSYLGALACTOSYLXYLOSYLPROTEIN 3-BETA-GLUCURONOSYLTRANSFERASE BETA-1,3-GLUCURONYLTRANSFERASE"/>
    <property type="match status" value="1"/>
</dbReference>
<feature type="glycosylation site" description="N-linked (GlcNAc...) asparagine" evidence="20">
    <location>
        <position position="275"/>
    </location>
</feature>
<dbReference type="FunFam" id="3.90.550.10:FF:000044">
    <property type="entry name" value="Galactosylgalactosylxylosylprotein 3-beta-glucuronosyltransferase"/>
    <property type="match status" value="1"/>
</dbReference>
<evidence type="ECO:0000256" key="1">
    <source>
        <dbReference type="ARBA" id="ARBA00001936"/>
    </source>
</evidence>
<protein>
    <recommendedName>
        <fullName evidence="5 21">Galactosylgalactosylxylosylprotein 3-beta-glucuronosyltransferase</fullName>
        <ecNumber evidence="5 21">2.4.1.135</ecNumber>
    </recommendedName>
</protein>
<evidence type="ECO:0000256" key="13">
    <source>
        <dbReference type="ARBA" id="ARBA00023180"/>
    </source>
</evidence>
<evidence type="ECO:0000256" key="10">
    <source>
        <dbReference type="ARBA" id="ARBA00022989"/>
    </source>
</evidence>
<feature type="binding site" evidence="17">
    <location>
        <begin position="169"/>
        <end position="171"/>
    </location>
    <ligand>
        <name>UDP-alpha-D-glucuronate</name>
        <dbReference type="ChEBI" id="CHEBI:58052"/>
    </ligand>
</feature>
<dbReference type="AlphaFoldDB" id="A0AAW2HAP8"/>
<feature type="transmembrane region" description="Helical" evidence="21">
    <location>
        <begin position="21"/>
        <end position="40"/>
    </location>
</feature>
<evidence type="ECO:0000256" key="12">
    <source>
        <dbReference type="ARBA" id="ARBA00023136"/>
    </source>
</evidence>
<feature type="binding site" evidence="17">
    <location>
        <position position="146"/>
    </location>
    <ligand>
        <name>UDP-alpha-D-glucuronate</name>
        <dbReference type="ChEBI" id="CHEBI:58052"/>
    </ligand>
</feature>
<evidence type="ECO:0000256" key="14">
    <source>
        <dbReference type="ARBA" id="ARBA00023211"/>
    </source>
</evidence>
<dbReference type="GO" id="GO:0046872">
    <property type="term" value="F:metal ion binding"/>
    <property type="evidence" value="ECO:0007669"/>
    <property type="project" value="UniProtKB-KW"/>
</dbReference>
<evidence type="ECO:0000256" key="17">
    <source>
        <dbReference type="PIRSR" id="PIRSR605027-2"/>
    </source>
</evidence>
<dbReference type="EMBL" id="JARGDH010000005">
    <property type="protein sequence ID" value="KAL0266813.1"/>
    <property type="molecule type" value="Genomic_DNA"/>
</dbReference>
<evidence type="ECO:0000256" key="21">
    <source>
        <dbReference type="RuleBase" id="RU363127"/>
    </source>
</evidence>
<evidence type="ECO:0000256" key="3">
    <source>
        <dbReference type="ARBA" id="ARBA00004922"/>
    </source>
</evidence>
<name>A0AAW2HAP8_9NEOP</name>
<accession>A0AAW2HAP8</accession>